<evidence type="ECO:0000256" key="4">
    <source>
        <dbReference type="ARBA" id="ARBA00023004"/>
    </source>
</evidence>
<evidence type="ECO:0000256" key="2">
    <source>
        <dbReference type="ARBA" id="ARBA00022723"/>
    </source>
</evidence>
<name>A0ABZ1BME3_9FIRM</name>
<dbReference type="InterPro" id="IPR036188">
    <property type="entry name" value="FAD/NAD-bd_sf"/>
</dbReference>
<protein>
    <submittedName>
        <fullName evidence="6">FAD-dependent oxidoreductase</fullName>
    </submittedName>
</protein>
<evidence type="ECO:0000256" key="3">
    <source>
        <dbReference type="ARBA" id="ARBA00023002"/>
    </source>
</evidence>
<keyword evidence="2" id="KW-0479">Metal-binding</keyword>
<evidence type="ECO:0000256" key="5">
    <source>
        <dbReference type="ARBA" id="ARBA00023014"/>
    </source>
</evidence>
<proteinExistence type="predicted"/>
<gene>
    <name evidence="6" type="ORF">VLY81_09845</name>
</gene>
<dbReference type="Proteomes" id="UP001333102">
    <property type="component" value="Chromosome"/>
</dbReference>
<keyword evidence="4" id="KW-0408">Iron</keyword>
<keyword evidence="5" id="KW-0411">Iron-sulfur</keyword>
<dbReference type="Gene3D" id="3.50.50.60">
    <property type="entry name" value="FAD/NAD(P)-binding domain"/>
    <property type="match status" value="1"/>
</dbReference>
<keyword evidence="7" id="KW-1185">Reference proteome</keyword>
<reference evidence="7" key="1">
    <citation type="submission" date="2023-12" db="EMBL/GenBank/DDBJ databases">
        <title>Novel isolates from deep terrestrial aquifers shed light on the physiology and ecology of the class Limnochordia.</title>
        <authorList>
            <person name="Karnachuk O.V."/>
            <person name="Lukina A.P."/>
            <person name="Avakyan M.R."/>
            <person name="Kadnikov V."/>
            <person name="Begmatov S."/>
            <person name="Beletsky A.V."/>
            <person name="Mardanov A.V."/>
            <person name="Ravin N.V."/>
        </authorList>
    </citation>
    <scope>NUCLEOTIDE SEQUENCE [LARGE SCALE GENOMIC DNA]</scope>
    <source>
        <strain evidence="7">LN</strain>
    </source>
</reference>
<keyword evidence="3" id="KW-0560">Oxidoreductase</keyword>
<accession>A0ABZ1BME3</accession>
<dbReference type="EMBL" id="CP141614">
    <property type="protein sequence ID" value="WRP13740.1"/>
    <property type="molecule type" value="Genomic_DNA"/>
</dbReference>
<dbReference type="PANTHER" id="PTHR43498">
    <property type="entry name" value="FERREDOXIN:COB-COM HETERODISULFIDE REDUCTASE SUBUNIT A"/>
    <property type="match status" value="1"/>
</dbReference>
<dbReference type="InterPro" id="IPR039650">
    <property type="entry name" value="HdrA-like"/>
</dbReference>
<dbReference type="Pfam" id="PF12831">
    <property type="entry name" value="FAD_oxidored"/>
    <property type="match status" value="1"/>
</dbReference>
<dbReference type="PRINTS" id="PR00411">
    <property type="entry name" value="PNDRDTASEI"/>
</dbReference>
<evidence type="ECO:0000313" key="7">
    <source>
        <dbReference type="Proteomes" id="UP001333102"/>
    </source>
</evidence>
<organism evidence="6 7">
    <name type="scientific">Geochorda subterranea</name>
    <dbReference type="NCBI Taxonomy" id="3109564"/>
    <lineage>
        <taxon>Bacteria</taxon>
        <taxon>Bacillati</taxon>
        <taxon>Bacillota</taxon>
        <taxon>Limnochordia</taxon>
        <taxon>Limnochordales</taxon>
        <taxon>Geochordaceae</taxon>
        <taxon>Geochorda</taxon>
    </lineage>
</organism>
<dbReference type="RefSeq" id="WP_324667984.1">
    <property type="nucleotide sequence ID" value="NZ_CP141614.1"/>
</dbReference>
<keyword evidence="1" id="KW-0004">4Fe-4S</keyword>
<evidence type="ECO:0000313" key="6">
    <source>
        <dbReference type="EMBL" id="WRP13740.1"/>
    </source>
</evidence>
<dbReference type="SUPFAM" id="SSF51905">
    <property type="entry name" value="FAD/NAD(P)-binding domain"/>
    <property type="match status" value="1"/>
</dbReference>
<dbReference type="PANTHER" id="PTHR43498:SF1">
    <property type="entry name" value="COB--COM HETERODISULFIDE REDUCTASE IRON-SULFUR SUBUNIT A"/>
    <property type="match status" value="1"/>
</dbReference>
<sequence>MQGLSCDVLVIGGGPSGSIAAIAAARAGADVVLVERNGFLGGNATTGLPLLTYHDAMGRQIIRGIPDELVTRLKDMEGSPGHLLRPRRHFGATVTPVEPELVKSVLLEMCLEAGVRLFLHTSCLDPIMEGESVRGALFVNKGGRFQVGARVVIDATGDGDVAAAAGCSYDMGNKGKNMPATLMFRLHGVDTDDVARFMDEELIYGHKIGEDKESVVCIQGNFGPWDDLVKEESLFPDARHAIWFTSVRRNLVDINVTRILGIDSTSTDGLTKAEIEGRRQMHRIVDFMRRHIPPFRNAELVQAASFVGVRESRHFAGEATLTSKNVMDGTVSDDAIALGAYAIDIHDPEGRGILLEATAPTAYGIPYGACIPRGADGILIGGRSIAADSRAFSTVRVMATCMAIGQGLGVAAAIAARRGISPREVPLDELRETLQQQGAFLG</sequence>
<evidence type="ECO:0000256" key="1">
    <source>
        <dbReference type="ARBA" id="ARBA00022485"/>
    </source>
</evidence>